<accession>F4X208</accession>
<dbReference type="InParanoid" id="F4X208"/>
<protein>
    <submittedName>
        <fullName evidence="1">Uncharacterized protein</fullName>
    </submittedName>
</protein>
<gene>
    <name evidence="1" type="ORF">G5I_12327</name>
</gene>
<dbReference type="EMBL" id="GL888558">
    <property type="protein sequence ID" value="EGI59544.1"/>
    <property type="molecule type" value="Genomic_DNA"/>
</dbReference>
<proteinExistence type="predicted"/>
<name>F4X208_ACREC</name>
<dbReference type="AlphaFoldDB" id="F4X208"/>
<keyword evidence="2" id="KW-1185">Reference proteome</keyword>
<evidence type="ECO:0000313" key="1">
    <source>
        <dbReference type="EMBL" id="EGI59544.1"/>
    </source>
</evidence>
<dbReference type="Proteomes" id="UP000007755">
    <property type="component" value="Unassembled WGS sequence"/>
</dbReference>
<reference evidence="1" key="1">
    <citation type="submission" date="2011-02" db="EMBL/GenBank/DDBJ databases">
        <title>The genome of the leaf-cutting ant Acromyrmex echinatior suggests key adaptations to social evolution and fungus farming.</title>
        <authorList>
            <person name="Nygaard S."/>
            <person name="Zhang G."/>
        </authorList>
    </citation>
    <scope>NUCLEOTIDE SEQUENCE</scope>
</reference>
<organism evidence="2">
    <name type="scientific">Acromyrmex echinatior</name>
    <name type="common">Panamanian leafcutter ant</name>
    <name type="synonym">Acromyrmex octospinosus echinatior</name>
    <dbReference type="NCBI Taxonomy" id="103372"/>
    <lineage>
        <taxon>Eukaryota</taxon>
        <taxon>Metazoa</taxon>
        <taxon>Ecdysozoa</taxon>
        <taxon>Arthropoda</taxon>
        <taxon>Hexapoda</taxon>
        <taxon>Insecta</taxon>
        <taxon>Pterygota</taxon>
        <taxon>Neoptera</taxon>
        <taxon>Endopterygota</taxon>
        <taxon>Hymenoptera</taxon>
        <taxon>Apocrita</taxon>
        <taxon>Aculeata</taxon>
        <taxon>Formicoidea</taxon>
        <taxon>Formicidae</taxon>
        <taxon>Myrmicinae</taxon>
        <taxon>Acromyrmex</taxon>
    </lineage>
</organism>
<sequence length="112" mass="12925">MCGNAPRGKIRVRKRHKVDMIHDSKENSVSLNYLNFTDLYPVPNMPLEGNKMRSQNNADCNFNYNAKYPARKDEGCGSAITTRKNSELRCEYVIVPSCYFAPFDYCDLYAIR</sequence>
<evidence type="ECO:0000313" key="2">
    <source>
        <dbReference type="Proteomes" id="UP000007755"/>
    </source>
</evidence>